<dbReference type="InterPro" id="IPR006162">
    <property type="entry name" value="Ppantetheine_attach_site"/>
</dbReference>
<dbReference type="InterPro" id="IPR013217">
    <property type="entry name" value="Methyltransf_12"/>
</dbReference>
<feature type="active site" description="Proton acceptor; for dehydratase activity" evidence="6">
    <location>
        <position position="974"/>
    </location>
</feature>
<dbReference type="CDD" id="cd00833">
    <property type="entry name" value="PKS"/>
    <property type="match status" value="1"/>
</dbReference>
<dbReference type="RefSeq" id="XP_035345326.1">
    <property type="nucleotide sequence ID" value="XM_035489433.1"/>
</dbReference>
<dbReference type="InterPro" id="IPR009081">
    <property type="entry name" value="PP-bd_ACP"/>
</dbReference>
<dbReference type="InterPro" id="IPR016035">
    <property type="entry name" value="Acyl_Trfase/lysoPLipase"/>
</dbReference>
<dbReference type="InterPro" id="IPR042104">
    <property type="entry name" value="PKS_dehydratase_sf"/>
</dbReference>
<feature type="domain" description="Ketosynthase family 3 (KS3)" evidence="9">
    <location>
        <begin position="6"/>
        <end position="443"/>
    </location>
</feature>
<dbReference type="InterPro" id="IPR013120">
    <property type="entry name" value="FAR_NAD-bd"/>
</dbReference>
<dbReference type="OrthoDB" id="329835at2759"/>
<proteinExistence type="predicted"/>
<dbReference type="InterPro" id="IPR050091">
    <property type="entry name" value="PKS_NRPS_Biosynth_Enz"/>
</dbReference>
<dbReference type="InterPro" id="IPR049551">
    <property type="entry name" value="PKS_DH_C"/>
</dbReference>
<dbReference type="FunFam" id="3.40.47.10:FF:000019">
    <property type="entry name" value="Polyketide synthase type I"/>
    <property type="match status" value="1"/>
</dbReference>
<keyword evidence="12" id="KW-1185">Reference proteome</keyword>
<dbReference type="GO" id="GO:0032259">
    <property type="term" value="P:methylation"/>
    <property type="evidence" value="ECO:0007669"/>
    <property type="project" value="UniProtKB-KW"/>
</dbReference>
<dbReference type="InterPro" id="IPR036291">
    <property type="entry name" value="NAD(P)-bd_dom_sf"/>
</dbReference>
<dbReference type="Gene3D" id="3.40.50.720">
    <property type="entry name" value="NAD(P)-binding Rossmann-like Domain"/>
    <property type="match status" value="3"/>
</dbReference>
<dbReference type="Gene3D" id="3.30.70.3290">
    <property type="match status" value="1"/>
</dbReference>
<dbReference type="Pfam" id="PF21089">
    <property type="entry name" value="PKS_DH_N"/>
    <property type="match status" value="1"/>
</dbReference>
<organism evidence="11 12">
    <name type="scientific">Talaromyces rugulosus</name>
    <name type="common">Penicillium rugulosum</name>
    <dbReference type="NCBI Taxonomy" id="121627"/>
    <lineage>
        <taxon>Eukaryota</taxon>
        <taxon>Fungi</taxon>
        <taxon>Dikarya</taxon>
        <taxon>Ascomycota</taxon>
        <taxon>Pezizomycotina</taxon>
        <taxon>Eurotiomycetes</taxon>
        <taxon>Eurotiomycetidae</taxon>
        <taxon>Eurotiales</taxon>
        <taxon>Trichocomaceae</taxon>
        <taxon>Talaromyces</taxon>
        <taxon>Talaromyces sect. Islandici</taxon>
    </lineage>
</organism>
<dbReference type="GO" id="GO:0006633">
    <property type="term" value="P:fatty acid biosynthetic process"/>
    <property type="evidence" value="ECO:0007669"/>
    <property type="project" value="InterPro"/>
</dbReference>
<protein>
    <submittedName>
        <fullName evidence="11">Uncharacterized protein</fullName>
    </submittedName>
</protein>
<dbReference type="InterPro" id="IPR013968">
    <property type="entry name" value="PKS_KR"/>
</dbReference>
<feature type="region of interest" description="N-terminal hotdog fold" evidence="6">
    <location>
        <begin position="942"/>
        <end position="1079"/>
    </location>
</feature>
<dbReference type="Pfam" id="PF07993">
    <property type="entry name" value="NAD_binding_4"/>
    <property type="match status" value="1"/>
</dbReference>
<evidence type="ECO:0000259" key="9">
    <source>
        <dbReference type="PROSITE" id="PS52004"/>
    </source>
</evidence>
<dbReference type="PROSITE" id="PS00606">
    <property type="entry name" value="KS3_1"/>
    <property type="match status" value="1"/>
</dbReference>
<evidence type="ECO:0000313" key="12">
    <source>
        <dbReference type="Proteomes" id="UP000509510"/>
    </source>
</evidence>
<evidence type="ECO:0000256" key="1">
    <source>
        <dbReference type="ARBA" id="ARBA00022450"/>
    </source>
</evidence>
<dbReference type="PROSITE" id="PS52019">
    <property type="entry name" value="PKS_MFAS_DH"/>
    <property type="match status" value="1"/>
</dbReference>
<dbReference type="GO" id="GO:0004312">
    <property type="term" value="F:fatty acid synthase activity"/>
    <property type="evidence" value="ECO:0007669"/>
    <property type="project" value="TreeGrafter"/>
</dbReference>
<dbReference type="Gene3D" id="3.40.47.10">
    <property type="match status" value="1"/>
</dbReference>
<evidence type="ECO:0000259" key="10">
    <source>
        <dbReference type="PROSITE" id="PS52019"/>
    </source>
</evidence>
<evidence type="ECO:0000256" key="2">
    <source>
        <dbReference type="ARBA" id="ARBA00022553"/>
    </source>
</evidence>
<dbReference type="InterPro" id="IPR014031">
    <property type="entry name" value="Ketoacyl_synth_C"/>
</dbReference>
<dbReference type="Gene3D" id="3.40.366.10">
    <property type="entry name" value="Malonyl-Coenzyme A Acyl Carrier Protein, domain 2"/>
    <property type="match status" value="1"/>
</dbReference>
<dbReference type="SMART" id="SM00822">
    <property type="entry name" value="PKS_KR"/>
    <property type="match status" value="1"/>
</dbReference>
<evidence type="ECO:0000256" key="7">
    <source>
        <dbReference type="SAM" id="MobiDB-lite"/>
    </source>
</evidence>
<dbReference type="SMART" id="SM00826">
    <property type="entry name" value="PKS_DH"/>
    <property type="match status" value="1"/>
</dbReference>
<dbReference type="Pfam" id="PF08242">
    <property type="entry name" value="Methyltransf_12"/>
    <property type="match status" value="1"/>
</dbReference>
<dbReference type="GeneID" id="55993775"/>
<gene>
    <name evidence="11" type="ORF">TRUGW13939_06280</name>
</gene>
<evidence type="ECO:0000256" key="5">
    <source>
        <dbReference type="ARBA" id="ARBA00023268"/>
    </source>
</evidence>
<dbReference type="Pfam" id="PF22621">
    <property type="entry name" value="CurL-like_PKS_C"/>
    <property type="match status" value="1"/>
</dbReference>
<keyword evidence="5" id="KW-0511">Multifunctional enzyme</keyword>
<evidence type="ECO:0000256" key="4">
    <source>
        <dbReference type="ARBA" id="ARBA00022679"/>
    </source>
</evidence>
<dbReference type="SUPFAM" id="SSF53901">
    <property type="entry name" value="Thiolase-like"/>
    <property type="match status" value="1"/>
</dbReference>
<keyword evidence="2" id="KW-0597">Phosphoprotein</keyword>
<dbReference type="SUPFAM" id="SSF47336">
    <property type="entry name" value="ACP-like"/>
    <property type="match status" value="1"/>
</dbReference>
<dbReference type="PROSITE" id="PS00012">
    <property type="entry name" value="PHOSPHOPANTETHEINE"/>
    <property type="match status" value="1"/>
</dbReference>
<dbReference type="PROSITE" id="PS52004">
    <property type="entry name" value="KS3_2"/>
    <property type="match status" value="1"/>
</dbReference>
<evidence type="ECO:0000313" key="11">
    <source>
        <dbReference type="EMBL" id="QKX59148.1"/>
    </source>
</evidence>
<dbReference type="SUPFAM" id="SSF52151">
    <property type="entry name" value="FabD/lysophospholipase-like"/>
    <property type="match status" value="1"/>
</dbReference>
<dbReference type="InterPro" id="IPR016036">
    <property type="entry name" value="Malonyl_transacylase_ACP-bd"/>
</dbReference>
<dbReference type="InterPro" id="IPR016039">
    <property type="entry name" value="Thiolase-like"/>
</dbReference>
<dbReference type="InterPro" id="IPR036736">
    <property type="entry name" value="ACP-like_sf"/>
</dbReference>
<dbReference type="GO" id="GO:0004315">
    <property type="term" value="F:3-oxoacyl-[acyl-carrier-protein] synthase activity"/>
    <property type="evidence" value="ECO:0007669"/>
    <property type="project" value="InterPro"/>
</dbReference>
<dbReference type="PANTHER" id="PTHR43775">
    <property type="entry name" value="FATTY ACID SYNTHASE"/>
    <property type="match status" value="1"/>
</dbReference>
<dbReference type="InterPro" id="IPR049552">
    <property type="entry name" value="PKS_DH_N"/>
</dbReference>
<dbReference type="KEGG" id="trg:TRUGW13939_06280"/>
<keyword evidence="3" id="KW-0489">Methyltransferase</keyword>
<dbReference type="PROSITE" id="PS50075">
    <property type="entry name" value="CARRIER"/>
    <property type="match status" value="1"/>
</dbReference>
<dbReference type="InterPro" id="IPR014043">
    <property type="entry name" value="Acyl_transferase_dom"/>
</dbReference>
<accession>A0A7H8QZN8</accession>
<dbReference type="InterPro" id="IPR001227">
    <property type="entry name" value="Ac_transferase_dom_sf"/>
</dbReference>
<dbReference type="InterPro" id="IPR020807">
    <property type="entry name" value="PKS_DH"/>
</dbReference>
<dbReference type="Pfam" id="PF14765">
    <property type="entry name" value="PS-DH"/>
    <property type="match status" value="1"/>
</dbReference>
<evidence type="ECO:0000256" key="3">
    <source>
        <dbReference type="ARBA" id="ARBA00022603"/>
    </source>
</evidence>
<evidence type="ECO:0000259" key="8">
    <source>
        <dbReference type="PROSITE" id="PS50075"/>
    </source>
</evidence>
<dbReference type="SMART" id="SM00827">
    <property type="entry name" value="PKS_AT"/>
    <property type="match status" value="1"/>
</dbReference>
<dbReference type="InterPro" id="IPR014030">
    <property type="entry name" value="Ketoacyl_synth_N"/>
</dbReference>
<keyword evidence="4" id="KW-0808">Transferase</keyword>
<evidence type="ECO:0000256" key="6">
    <source>
        <dbReference type="PROSITE-ProRule" id="PRU01363"/>
    </source>
</evidence>
<dbReference type="SUPFAM" id="SSF55048">
    <property type="entry name" value="Probable ACP-binding domain of malonyl-CoA ACP transacylase"/>
    <property type="match status" value="1"/>
</dbReference>
<dbReference type="Proteomes" id="UP000509510">
    <property type="component" value="Chromosome III"/>
</dbReference>
<feature type="domain" description="Carrier" evidence="8">
    <location>
        <begin position="2399"/>
        <end position="2481"/>
    </location>
</feature>
<dbReference type="InterPro" id="IPR020841">
    <property type="entry name" value="PKS_Beta-ketoAc_synthase_dom"/>
</dbReference>
<dbReference type="GO" id="GO:0044550">
    <property type="term" value="P:secondary metabolite biosynthetic process"/>
    <property type="evidence" value="ECO:0007669"/>
    <property type="project" value="TreeGrafter"/>
</dbReference>
<dbReference type="EMBL" id="CP055900">
    <property type="protein sequence ID" value="QKX59148.1"/>
    <property type="molecule type" value="Genomic_DNA"/>
</dbReference>
<dbReference type="SUPFAM" id="SSF51735">
    <property type="entry name" value="NAD(P)-binding Rossmann-fold domains"/>
    <property type="match status" value="2"/>
</dbReference>
<dbReference type="CDD" id="cd02440">
    <property type="entry name" value="AdoMet_MTases"/>
    <property type="match status" value="1"/>
</dbReference>
<keyword evidence="1" id="KW-0596">Phosphopantetheine</keyword>
<dbReference type="Gene3D" id="3.40.50.150">
    <property type="entry name" value="Vaccinia Virus protein VP39"/>
    <property type="match status" value="1"/>
</dbReference>
<dbReference type="InterPro" id="IPR018201">
    <property type="entry name" value="Ketoacyl_synth_AS"/>
</dbReference>
<dbReference type="Pfam" id="PF02801">
    <property type="entry name" value="Ketoacyl-synt_C"/>
    <property type="match status" value="1"/>
</dbReference>
<dbReference type="Pfam" id="PF00109">
    <property type="entry name" value="ketoacyl-synt"/>
    <property type="match status" value="1"/>
</dbReference>
<dbReference type="Pfam" id="PF00698">
    <property type="entry name" value="Acyl_transf_1"/>
    <property type="match status" value="1"/>
</dbReference>
<dbReference type="InterPro" id="IPR057326">
    <property type="entry name" value="KR_dom"/>
</dbReference>
<dbReference type="InterPro" id="IPR029063">
    <property type="entry name" value="SAM-dependent_MTases_sf"/>
</dbReference>
<feature type="active site" description="Proton donor; for dehydratase activity" evidence="6">
    <location>
        <position position="1154"/>
    </location>
</feature>
<dbReference type="SMART" id="SM00825">
    <property type="entry name" value="PKS_KS"/>
    <property type="match status" value="1"/>
</dbReference>
<dbReference type="Pfam" id="PF08659">
    <property type="entry name" value="KR"/>
    <property type="match status" value="1"/>
</dbReference>
<sequence length="2900" mass="318971">MTSRQSEPIAIIGSSCRFAGDASSPSKLWDILQKPKDLRREVTDRFNINSFYHSDPSHHGHTNVKHAYLLDEDLGGFDAEFFSVKPVEAKAIDPQQRLLMEVVYEGLESAGVDITDLRGSDTGVYVGVMVGDYGTMSLRDMDQTPTYYATGTGRSILSNRVSYFFDWRGPSISIDTACSSSLIAIHMAVQSLRSGESHMAVACGSNLILGPENFIIESKLKMLSPDGRSRMWDEGANGYARGEGVASVVLKTLSAAIADGDQIECVIRETATNQDGATNGITMPSATAQESLIRSTYARAGLDLRVPSDRPQYFEAHGTGTPAGDPIEAEAIQNAFYGSFDGGSKLNSDGHPLYVGSIKTVLGHTESTAGIAAILKASEALRHGVIPPNMLLENLSNSVKPFYQDLEIPTTAKKWPHVQEDLRRASVNSFGFGGSNAHAILESYNNNRSSGSDIQAVYGPLVFSAFSEKSLRQSLSAYAQHLETDGASINIADLAYTLRKRRTAFSHRLSIPASSIVDLKEKLLSKLKDEDTPLGIKALPKSKNGKAKLLGIFTGQGAQYARMGAELIEQNPVARQIIQELEAHLAKLPAKDRPTWSLEKEILASPEVSRIGDAVLSQPLCTAIQILLLHILRMAGVELDAAVGHSSGEIAAAYAAGVLTARDAIYIAYYRGLHVQSAESPNGSKIKGAMLAVGSSKEDMDELCTDEMFRGRLNVAAANSASSVSISGDEDAIAELQDILDDEKKFNRRLRVDTAYHSNHMLACFNPYVESLRQCGIVSRKPNGKCAWYSSVYNKLVDEDMSLADVYWAENMTKPVLFYDALVTALASDSYDVALEIGAHAALKGPATQTIQETEGKEIPYCSLLVRGNDSIEATSAGFGYLWSYLDKSLVDLNKLEIAMNGGNDQFQVVKGLPTYQWIHERSYMHETRASRKIYQTQEPFHPMLGHITPDSAPHQMIWKNLLRESEMQWLSGHKVQSQTVFPAAGYLSSAMEASRRLADSVNQEIRLIEVRDFVIHQAIAFDQDHPDIEVLIQMANVTHERNKNRILATFTYSAVLGAGADDFTLAASGDVEILLGEPSTSLLPTRPAPLPHVIDVEADRFYTALADLGYNFSGRFRSLTSLQRKHHRATCFVKMQPFEEGEVPLLIHPTELDAVLQSIILAYSYPYDEQLRTIHLPTSIQQVRINPALCNATAWQQGQLAPVDSAIVPRKPDERGITGHVQLYSYADQHAAIQIQGASFMPFGGSTAEADRRVFSKVDWISSQLDGEAAAREIPLGESHRNMVIMLERIATFYLRKFHREVPADHPMRSEFTTKWYLNYARYITDMVETGKHKWAQKEWLNDTIEDVKNCSKAFAHIPDVQIMHLVGEQMPNVFEGKTTILEQFRANDILDRYYASGFGLRESGQWVSRTVKQLVERFPHMNILEVGAGTGGATKAIFREIGSSFRSYTYTDISAAFFGNAASIFSQHTDRMIFKTFNAENDPLDQGYTEASYDLIVAFFVIHATSDLERALRHIRRLLKPGGFLVVGEGQEGMNGVASSGFIFGTLPGWWLGTDTGRELSPHVSPQGWVDLLHKTGFGGVESHSPDVFEDVLNVFHFSAQAVDDEVSFLRNPLTTTSWKPSPIQKLVIVGGQTQRSSHLTTSLKSILGRFANQTLCYPSLVDVDFDIVDADSTVVSLTELDHPVFKDISAETFSGLKQMFGSEKTLLWITSGRRGDEPYCNMTVGFGRTAQHETPGLNLQQLDLEDPENVSAEAVAEMLLRFHVTKDKKGEHLWNPEPELVITKDESRLVTRLKPIPELNDRYNSASRPIIQEKSTADNNLTLTFNESGCILKEQSRYEAEIIEHNNPEGLVDFQTTHTVFSALKTVVGYRYLVSGLQTESNTLYLALVPSLSSVTKAPLTCAVAYDNAGASNAELLAKVAAHLIAMNIVNPLYNGQTLLVHNATISVAQSIATLATEKGVNVVHTYDSSYEKVPETWTKLHDYLSTPDIDEILLTAPSSFVSFTQDDITENEKSLLATLPIDCLVMTTKTMYSLTASASHIPAPPGLKESLTKALQYARLENKSTSDTECVTLDTLSSEERPSQPLTIIDWEKDSSLPVQQARLDSSTMFKGTDSTYWIVGMSGALGLSLTDWMISKGARNVVLTTRNPDVAPEWLAAHKRRGATVAVFPCDVTNEEGMNEIHRKIQDTLPPIVGVMNGAMVLRDVSIRNMSYKELTDVLRPKVIGSIILDKMFYTTDLDFFVLVSSINCVIGNLGQANYAAANTFMCALAAQRRQRGLRASTVNGGAIIGAGYMERESRKALDMIVQKLHMMRLSEEDWNQTICEAIDASRLESPHGPEITAGLSDVPFDTPNAPYWFLNPKFSSFIVQSQTAVSGKDKEKTTLSVRDQLQKCETISQVQKAIEHAFSSQLRQVLQVTTSDEEIMAAHGADIGLDSLVSVDIRAWFLNTLQVSIPVLKIMGNESMSSLVSYAVNALPPAFIPELAGGQDDGSNTDESSPPTESDAGSILKVDSQITTAVTTPERKGSPDGNKQDLNHSAEIDWQAEARPPVYDPNFVSSATGSSPKNPPDVIVLTGAAGLLGHHLLNWFLEKTPARKIHCLAVRNLSTRLANKELPINPRVIYHEGDLALPLLGLSEKQAADIFAETDVVIHNGSDTSHLKYFPDMRTANCGSTRDLTRLCIPRRIPIHYVSSVGVCVLYNQPSFPPVSVTGPNSLLPAPDGTFGYMCSKWVNERFLEQVHDTYGLPVYIHRPSTIIREDDDATNARAELDWVNAFLHYAKKIKAVPQVKHNTGALDLVSIKTACSDILNAILDTSNPKNVTYIHEVGDIVLPLNDMKSSISPKGGKPYDVLPIEEWISRAVAEGLHPAIATLIEIMDTPGAPDYPKLLKTIPPA</sequence>
<name>A0A7H8QZN8_TALRU</name>
<dbReference type="InterPro" id="IPR049900">
    <property type="entry name" value="PKS_mFAS_DH"/>
</dbReference>
<dbReference type="PANTHER" id="PTHR43775:SF20">
    <property type="entry name" value="HYBRID PKS-NRPS SYNTHETASE APDA"/>
    <property type="match status" value="1"/>
</dbReference>
<dbReference type="GO" id="GO:0008168">
    <property type="term" value="F:methyltransferase activity"/>
    <property type="evidence" value="ECO:0007669"/>
    <property type="project" value="UniProtKB-KW"/>
</dbReference>
<feature type="domain" description="PKS/mFAS DH" evidence="10">
    <location>
        <begin position="942"/>
        <end position="1250"/>
    </location>
</feature>
<feature type="region of interest" description="Disordered" evidence="7">
    <location>
        <begin position="2488"/>
        <end position="2517"/>
    </location>
</feature>
<reference evidence="12" key="1">
    <citation type="submission" date="2020-06" db="EMBL/GenBank/DDBJ databases">
        <title>A chromosome-scale genome assembly of Talaromyces rugulosus W13939.</title>
        <authorList>
            <person name="Wang B."/>
            <person name="Guo L."/>
            <person name="Ye K."/>
            <person name="Wang L."/>
        </authorList>
    </citation>
    <scope>NUCLEOTIDE SEQUENCE [LARGE SCALE GENOMIC DNA]</scope>
    <source>
        <strain evidence="12">W13939</strain>
    </source>
</reference>
<dbReference type="SUPFAM" id="SSF53335">
    <property type="entry name" value="S-adenosyl-L-methionine-dependent methyltransferases"/>
    <property type="match status" value="1"/>
</dbReference>
<feature type="compositionally biased region" description="Polar residues" evidence="7">
    <location>
        <begin position="2495"/>
        <end position="2506"/>
    </location>
</feature>
<dbReference type="Gene3D" id="3.10.129.110">
    <property type="entry name" value="Polyketide synthase dehydratase"/>
    <property type="match status" value="1"/>
</dbReference>
<feature type="region of interest" description="C-terminal hotdog fold" evidence="6">
    <location>
        <begin position="1094"/>
        <end position="1250"/>
    </location>
</feature>